<protein>
    <submittedName>
        <fullName evidence="1">Uncharacterized protein</fullName>
    </submittedName>
</protein>
<comment type="caution">
    <text evidence="1">The sequence shown here is derived from an EMBL/GenBank/DDBJ whole genome shotgun (WGS) entry which is preliminary data.</text>
</comment>
<name>A0A426YSL4_ENSVE</name>
<organism evidence="1 2">
    <name type="scientific">Ensete ventricosum</name>
    <name type="common">Abyssinian banana</name>
    <name type="synonym">Musa ensete</name>
    <dbReference type="NCBI Taxonomy" id="4639"/>
    <lineage>
        <taxon>Eukaryota</taxon>
        <taxon>Viridiplantae</taxon>
        <taxon>Streptophyta</taxon>
        <taxon>Embryophyta</taxon>
        <taxon>Tracheophyta</taxon>
        <taxon>Spermatophyta</taxon>
        <taxon>Magnoliopsida</taxon>
        <taxon>Liliopsida</taxon>
        <taxon>Zingiberales</taxon>
        <taxon>Musaceae</taxon>
        <taxon>Ensete</taxon>
    </lineage>
</organism>
<dbReference type="Proteomes" id="UP000287651">
    <property type="component" value="Unassembled WGS sequence"/>
</dbReference>
<gene>
    <name evidence="1" type="ORF">B296_00046967</name>
</gene>
<evidence type="ECO:0000313" key="2">
    <source>
        <dbReference type="Proteomes" id="UP000287651"/>
    </source>
</evidence>
<sequence>MDARGFFIGARGMCWLLETSAGRSKTLASIYRLLNKSVCGSSVPTHFVPLQLASFLRP</sequence>
<dbReference type="EMBL" id="AMZH03010452">
    <property type="protein sequence ID" value="RRT54733.1"/>
    <property type="molecule type" value="Genomic_DNA"/>
</dbReference>
<accession>A0A426YSL4</accession>
<evidence type="ECO:0000313" key="1">
    <source>
        <dbReference type="EMBL" id="RRT54733.1"/>
    </source>
</evidence>
<feature type="non-terminal residue" evidence="1">
    <location>
        <position position="58"/>
    </location>
</feature>
<dbReference type="AlphaFoldDB" id="A0A426YSL4"/>
<reference evidence="1 2" key="1">
    <citation type="journal article" date="2014" name="Agronomy (Basel)">
        <title>A Draft Genome Sequence for Ensete ventricosum, the Drought-Tolerant Tree Against Hunger.</title>
        <authorList>
            <person name="Harrison J."/>
            <person name="Moore K.A."/>
            <person name="Paszkiewicz K."/>
            <person name="Jones T."/>
            <person name="Grant M."/>
            <person name="Ambacheew D."/>
            <person name="Muzemil S."/>
            <person name="Studholme D.J."/>
        </authorList>
    </citation>
    <scope>NUCLEOTIDE SEQUENCE [LARGE SCALE GENOMIC DNA]</scope>
</reference>
<proteinExistence type="predicted"/>